<evidence type="ECO:0000256" key="1">
    <source>
        <dbReference type="SAM" id="SignalP"/>
    </source>
</evidence>
<comment type="caution">
    <text evidence="2">The sequence shown here is derived from an EMBL/GenBank/DDBJ whole genome shotgun (WGS) entry which is preliminary data.</text>
</comment>
<dbReference type="EMBL" id="SUKA01000002">
    <property type="protein sequence ID" value="TJY66913.1"/>
    <property type="molecule type" value="Genomic_DNA"/>
</dbReference>
<feature type="signal peptide" evidence="1">
    <location>
        <begin position="1"/>
        <end position="22"/>
    </location>
</feature>
<dbReference type="InterPro" id="IPR041662">
    <property type="entry name" value="SusD-like_2"/>
</dbReference>
<dbReference type="RefSeq" id="WP_136820262.1">
    <property type="nucleotide sequence ID" value="NZ_BMJX01000002.1"/>
</dbReference>
<keyword evidence="3" id="KW-1185">Reference proteome</keyword>
<gene>
    <name evidence="2" type="ORF">FAZ19_08395</name>
</gene>
<dbReference type="PROSITE" id="PS51257">
    <property type="entry name" value="PROKAR_LIPOPROTEIN"/>
    <property type="match status" value="1"/>
</dbReference>
<reference evidence="2 3" key="1">
    <citation type="submission" date="2019-04" db="EMBL/GenBank/DDBJ databases">
        <title>Sphingobacterium olei sp. nov., isolated from oil-contaminated soil.</title>
        <authorList>
            <person name="Liu B."/>
        </authorList>
    </citation>
    <scope>NUCLEOTIDE SEQUENCE [LARGE SCALE GENOMIC DNA]</scope>
    <source>
        <strain evidence="2 3">Y3L14</strain>
    </source>
</reference>
<dbReference type="OrthoDB" id="9766256at2"/>
<protein>
    <submittedName>
        <fullName evidence="2">SusD/RagB family nutrient-binding outer membrane lipoprotein</fullName>
    </submittedName>
</protein>
<feature type="chain" id="PRO_5020382660" evidence="1">
    <location>
        <begin position="23"/>
        <end position="491"/>
    </location>
</feature>
<dbReference type="Pfam" id="PF12771">
    <property type="entry name" value="SusD-like_2"/>
    <property type="match status" value="1"/>
</dbReference>
<organism evidence="2 3">
    <name type="scientific">Sphingobacterium alkalisoli</name>
    <dbReference type="NCBI Taxonomy" id="1874115"/>
    <lineage>
        <taxon>Bacteria</taxon>
        <taxon>Pseudomonadati</taxon>
        <taxon>Bacteroidota</taxon>
        <taxon>Sphingobacteriia</taxon>
        <taxon>Sphingobacteriales</taxon>
        <taxon>Sphingobacteriaceae</taxon>
        <taxon>Sphingobacterium</taxon>
    </lineage>
</organism>
<name>A0A4U0H593_9SPHI</name>
<keyword evidence="1" id="KW-0732">Signal</keyword>
<keyword evidence="2" id="KW-0449">Lipoprotein</keyword>
<dbReference type="Proteomes" id="UP000309872">
    <property type="component" value="Unassembled WGS sequence"/>
</dbReference>
<proteinExistence type="predicted"/>
<dbReference type="SUPFAM" id="SSF48452">
    <property type="entry name" value="TPR-like"/>
    <property type="match status" value="1"/>
</dbReference>
<evidence type="ECO:0000313" key="3">
    <source>
        <dbReference type="Proteomes" id="UP000309872"/>
    </source>
</evidence>
<evidence type="ECO:0000313" key="2">
    <source>
        <dbReference type="EMBL" id="TJY66913.1"/>
    </source>
</evidence>
<dbReference type="Gene3D" id="1.25.40.390">
    <property type="match status" value="1"/>
</dbReference>
<accession>A0A4U0H593</accession>
<dbReference type="AlphaFoldDB" id="A0A4U0H593"/>
<dbReference type="InterPro" id="IPR011990">
    <property type="entry name" value="TPR-like_helical_dom_sf"/>
</dbReference>
<sequence length="491" mass="56526">MKTNLKSIILMATLGLGGLSSCQDFVEINTNPNESATVAPQSLLGPAVYKLVTANINRNMRMNNEFTQVTVTTNDNLEFHRYLVRPSESEYMWRSWYIELTNIKDMYKSAGEQQQAGYKIYQGISLVLEAWVYSLLTDMFGDIPYYESNKGYSEQNTTPIFERQEEIYRNLFLKLEQANQLLNTSDAVTGDKGILDPIFNTDPEKWRKFGNTLYLRLLLRVAHKPELNAATKIKEIVDINPSEYPLMEDNDDSAVLRFTNQQPYFNPYFNAREIDFNGTKGYSDFFINNLVALQDPRLKIWATEATLGVYAGMQSGYKEGSIPERGSTLHKNLMTDPRLGNIMNYAELKFILAECALRNYVNQDAETLYKDGIQASMSFWDQTIPDEYFGNPLIGFLATDDNTELLQKVHLQKYFSMLFTDFQQWYEYRRTGLLDFSDYIGEGVQNNGKMPVRLNYPLITQSLNTVNYKEAVARLGGDNLNGLMWWQPNLF</sequence>